<keyword evidence="9" id="KW-0539">Nucleus</keyword>
<dbReference type="Gene3D" id="6.10.250.3220">
    <property type="match status" value="1"/>
</dbReference>
<dbReference type="GO" id="GO:0017069">
    <property type="term" value="F:snRNA binding"/>
    <property type="evidence" value="ECO:0007669"/>
    <property type="project" value="Ensembl"/>
</dbReference>
<dbReference type="Proteomes" id="UP000694412">
    <property type="component" value="Chromosome 8"/>
</dbReference>
<comment type="function">
    <text evidence="10">Inhibits cell growth rate and cell cycle. Induces CDKN1A expression as well as TGF-beta expression. Mediates the inhibitory growth effect of EGR1. Involved in the maturation of snRNAs and snRNA 3'-tail processing.</text>
</comment>
<dbReference type="GO" id="GO:0005737">
    <property type="term" value="C:cytoplasm"/>
    <property type="evidence" value="ECO:0007669"/>
    <property type="project" value="Ensembl"/>
</dbReference>
<evidence type="ECO:0000256" key="3">
    <source>
        <dbReference type="ARBA" id="ARBA00008372"/>
    </source>
</evidence>
<evidence type="ECO:0000256" key="10">
    <source>
        <dbReference type="ARBA" id="ARBA00057484"/>
    </source>
</evidence>
<evidence type="ECO:0000256" key="2">
    <source>
        <dbReference type="ARBA" id="ARBA00004604"/>
    </source>
</evidence>
<protein>
    <recommendedName>
        <fullName evidence="12">Target of EGR1 protein 1</fullName>
    </recommendedName>
</protein>
<dbReference type="AlphaFoldDB" id="A0A8C2TDY9"/>
<evidence type="ECO:0000256" key="12">
    <source>
        <dbReference type="ARBA" id="ARBA00071349"/>
    </source>
</evidence>
<evidence type="ECO:0000256" key="14">
    <source>
        <dbReference type="SAM" id="MobiDB-lite"/>
    </source>
</evidence>
<evidence type="ECO:0000313" key="16">
    <source>
        <dbReference type="Ensembl" id="ENSCJPP00005011558.1"/>
    </source>
</evidence>
<feature type="compositionally biased region" description="Basic and acidic residues" evidence="14">
    <location>
        <begin position="484"/>
        <end position="513"/>
    </location>
</feature>
<dbReference type="PROSITE" id="PS50103">
    <property type="entry name" value="ZF_C3H1"/>
    <property type="match status" value="1"/>
</dbReference>
<evidence type="ECO:0000256" key="11">
    <source>
        <dbReference type="ARBA" id="ARBA00062362"/>
    </source>
</evidence>
<evidence type="ECO:0000256" key="9">
    <source>
        <dbReference type="ARBA" id="ARBA00023242"/>
    </source>
</evidence>
<dbReference type="FunFam" id="3.30.420.10:FF:000039">
    <property type="entry name" value="Target of EGR1 protein 1"/>
    <property type="match status" value="1"/>
</dbReference>
<dbReference type="SUPFAM" id="SSF90229">
    <property type="entry name" value="CCCH zinc finger"/>
    <property type="match status" value="1"/>
</dbReference>
<dbReference type="GO" id="GO:0015030">
    <property type="term" value="C:Cajal body"/>
    <property type="evidence" value="ECO:0007669"/>
    <property type="project" value="Ensembl"/>
</dbReference>
<comment type="similarity">
    <text evidence="3">Belongs to the CAF1 family.</text>
</comment>
<accession>A0A8C2TDY9</accession>
<feature type="compositionally biased region" description="Basic and acidic residues" evidence="14">
    <location>
        <begin position="546"/>
        <end position="558"/>
    </location>
</feature>
<feature type="compositionally biased region" description="Basic and acidic residues" evidence="14">
    <location>
        <begin position="570"/>
        <end position="579"/>
    </location>
</feature>
<dbReference type="GO" id="GO:0008270">
    <property type="term" value="F:zinc ion binding"/>
    <property type="evidence" value="ECO:0007669"/>
    <property type="project" value="UniProtKB-KW"/>
</dbReference>
<dbReference type="InterPro" id="IPR036397">
    <property type="entry name" value="RNaseH_sf"/>
</dbReference>
<dbReference type="Pfam" id="PF00642">
    <property type="entry name" value="zf-CCCH"/>
    <property type="match status" value="1"/>
</dbReference>
<dbReference type="SUPFAM" id="SSF53098">
    <property type="entry name" value="Ribonuclease H-like"/>
    <property type="match status" value="1"/>
</dbReference>
<feature type="compositionally biased region" description="Basic and acidic residues" evidence="14">
    <location>
        <begin position="26"/>
        <end position="58"/>
    </location>
</feature>
<comment type="subunit">
    <text evidence="11">Interacts with U1, U2, U4, U5 and U6 snRNAs.</text>
</comment>
<keyword evidence="6 13" id="KW-0863">Zinc-finger</keyword>
<feature type="region of interest" description="Disordered" evidence="14">
    <location>
        <begin position="1"/>
        <end position="94"/>
    </location>
</feature>
<organism evidence="16 17">
    <name type="scientific">Coturnix japonica</name>
    <name type="common">Japanese quail</name>
    <name type="synonym">Coturnix coturnix japonica</name>
    <dbReference type="NCBI Taxonomy" id="93934"/>
    <lineage>
        <taxon>Eukaryota</taxon>
        <taxon>Metazoa</taxon>
        <taxon>Chordata</taxon>
        <taxon>Craniata</taxon>
        <taxon>Vertebrata</taxon>
        <taxon>Euteleostomi</taxon>
        <taxon>Archelosauria</taxon>
        <taxon>Archosauria</taxon>
        <taxon>Dinosauria</taxon>
        <taxon>Saurischia</taxon>
        <taxon>Theropoda</taxon>
        <taxon>Coelurosauria</taxon>
        <taxon>Aves</taxon>
        <taxon>Neognathae</taxon>
        <taxon>Galloanserae</taxon>
        <taxon>Galliformes</taxon>
        <taxon>Phasianidae</taxon>
        <taxon>Perdicinae</taxon>
        <taxon>Coturnix</taxon>
    </lineage>
</organism>
<evidence type="ECO:0000256" key="4">
    <source>
        <dbReference type="ARBA" id="ARBA00022553"/>
    </source>
</evidence>
<evidence type="ECO:0000256" key="1">
    <source>
        <dbReference type="ARBA" id="ARBA00004324"/>
    </source>
</evidence>
<feature type="compositionally biased region" description="Basic residues" evidence="14">
    <location>
        <begin position="474"/>
        <end position="483"/>
    </location>
</feature>
<proteinExistence type="inferred from homology"/>
<dbReference type="GO" id="GO:0005730">
    <property type="term" value="C:nucleolus"/>
    <property type="evidence" value="ECO:0007669"/>
    <property type="project" value="UniProtKB-SubCell"/>
</dbReference>
<name>A0A8C2TDY9_COTJA</name>
<evidence type="ECO:0000256" key="7">
    <source>
        <dbReference type="ARBA" id="ARBA00022833"/>
    </source>
</evidence>
<dbReference type="GO" id="GO:0016607">
    <property type="term" value="C:nuclear speck"/>
    <property type="evidence" value="ECO:0007669"/>
    <property type="project" value="UniProtKB-SubCell"/>
</dbReference>
<evidence type="ECO:0000256" key="13">
    <source>
        <dbReference type="PROSITE-ProRule" id="PRU00723"/>
    </source>
</evidence>
<feature type="zinc finger region" description="C3H1-type" evidence="13">
    <location>
        <begin position="431"/>
        <end position="459"/>
    </location>
</feature>
<dbReference type="FunFam" id="3.30.420.10:FF:000432">
    <property type="match status" value="1"/>
</dbReference>
<dbReference type="Ensembl" id="ENSCJPT00005016902.1">
    <property type="protein sequence ID" value="ENSCJPP00005011558.1"/>
    <property type="gene ID" value="ENSCJPG00005009935.1"/>
</dbReference>
<sequence length="696" mass="76882">MTGAGSPLPSVERLPRLFSRRSQRQPQKDPRGRPDKRRFGSDWKYHRKSGFERRERNGAGRGSAGQRGGARGRAGREVGTGGCGAAPGGKGPVRGGERAVMARGRVPVVDVQSDNFTELWPCMVLALRSATFIAVDTVRWAGGAVRGRAVPCSAVPCRAVLCSAMLCRAGPCRAVLCSAMLCRAVPCCAVPLSAVFPQELSGLGNRKALLSPCIDERYKAVCSAARTRSVLSLGVACFKQLPEKSENTFLCQIYNLTLLCTEDYVVEPQSVQFLVQHGFDFNKQYSQGIPYHKGNDKGNESQIQSVRTFFLELIRAKKPLVLHNGLIDLVFLYQCFYAHLPDSLGTFTSDLSEMFPAGIYDTKYASEFETRFVASYLEYAYKKCKRENSKLQDASSQHISVEFCNYSANMSRYIDYRHCSLEEANYSEGEANKVPVCEKFSAYGWCPNGVKCPQSHNIDLIIDEDDKLCEKAKKRKHRRKRRKNAEEPEKAFEQESSGKEMELIHNGEEEPPRKQSCYEPANTDGRPLEEENSTAVEPEGSSDISTHGRQEEDLRSTEETAALSPSAKGNAHDSDRVEGKSEVLAGTVSINHPDIPETEAACASGKQNASQGPSSQVGTHRAGFDAFMTGYVMAYVWMLKKQKSTESDAEPWCPDCHNKLYLSGKSVPLQIVKSSFSKSSAAHNQKMKLVWATGES</sequence>
<dbReference type="Gene3D" id="3.30.420.10">
    <property type="entry name" value="Ribonuclease H-like superfamily/Ribonuclease H"/>
    <property type="match status" value="2"/>
</dbReference>
<keyword evidence="4" id="KW-0597">Phosphoprotein</keyword>
<dbReference type="InterPro" id="IPR000571">
    <property type="entry name" value="Znf_CCCH"/>
</dbReference>
<evidence type="ECO:0000259" key="15">
    <source>
        <dbReference type="PROSITE" id="PS50103"/>
    </source>
</evidence>
<comment type="subcellular location">
    <subcellularLocation>
        <location evidence="1">Nucleus speckle</location>
    </subcellularLocation>
    <subcellularLocation>
        <location evidence="2">Nucleus</location>
        <location evidence="2">Nucleolus</location>
    </subcellularLocation>
</comment>
<evidence type="ECO:0000256" key="5">
    <source>
        <dbReference type="ARBA" id="ARBA00022723"/>
    </source>
</evidence>
<feature type="domain" description="C3H1-type" evidence="15">
    <location>
        <begin position="431"/>
        <end position="459"/>
    </location>
</feature>
<evidence type="ECO:0000256" key="6">
    <source>
        <dbReference type="ARBA" id="ARBA00022771"/>
    </source>
</evidence>
<keyword evidence="5 13" id="KW-0479">Metal-binding</keyword>
<dbReference type="PANTHER" id="PTHR15092">
    <property type="entry name" value="POLY A -SPECIFIC RIBONUCLEASE/TARGET OF EGR1, MEMBER 1"/>
    <property type="match status" value="1"/>
</dbReference>
<dbReference type="InterPro" id="IPR006941">
    <property type="entry name" value="RNase_CAF1"/>
</dbReference>
<evidence type="ECO:0000313" key="17">
    <source>
        <dbReference type="Proteomes" id="UP000694412"/>
    </source>
</evidence>
<dbReference type="InterPro" id="IPR036855">
    <property type="entry name" value="Znf_CCCH_sf"/>
</dbReference>
<reference evidence="16" key="2">
    <citation type="submission" date="2025-08" db="UniProtKB">
        <authorList>
            <consortium name="Ensembl"/>
        </authorList>
    </citation>
    <scope>IDENTIFICATION</scope>
</reference>
<feature type="region of interest" description="Disordered" evidence="14">
    <location>
        <begin position="474"/>
        <end position="579"/>
    </location>
</feature>
<dbReference type="GeneTree" id="ENSGT00940000153167"/>
<keyword evidence="17" id="KW-1185">Reference proteome</keyword>
<reference evidence="16" key="1">
    <citation type="submission" date="2015-11" db="EMBL/GenBank/DDBJ databases">
        <authorList>
            <consortium name="International Coturnix japonica Genome Analysis Consortium"/>
            <person name="Warren W."/>
            <person name="Burt D.W."/>
            <person name="Antin P.B."/>
            <person name="Lanford R."/>
            <person name="Gros J."/>
            <person name="Wilson R.K."/>
        </authorList>
    </citation>
    <scope>NUCLEOTIDE SEQUENCE [LARGE SCALE GENOMIC DNA]</scope>
</reference>
<gene>
    <name evidence="16" type="primary">TOE1</name>
</gene>
<dbReference type="GO" id="GO:0034472">
    <property type="term" value="P:snRNA 3'-end processing"/>
    <property type="evidence" value="ECO:0007669"/>
    <property type="project" value="Ensembl"/>
</dbReference>
<reference evidence="16" key="3">
    <citation type="submission" date="2025-09" db="UniProtKB">
        <authorList>
            <consortium name="Ensembl"/>
        </authorList>
    </citation>
    <scope>IDENTIFICATION</scope>
</reference>
<feature type="compositionally biased region" description="Gly residues" evidence="14">
    <location>
        <begin position="59"/>
        <end position="94"/>
    </location>
</feature>
<dbReference type="PANTHER" id="PTHR15092:SF37">
    <property type="entry name" value="TARGET OF EGR1 PROTEIN 1"/>
    <property type="match status" value="1"/>
</dbReference>
<dbReference type="Pfam" id="PF04857">
    <property type="entry name" value="CAF1"/>
    <property type="match status" value="2"/>
</dbReference>
<keyword evidence="7 13" id="KW-0862">Zinc</keyword>
<dbReference type="SMART" id="SM00356">
    <property type="entry name" value="ZnF_C3H1"/>
    <property type="match status" value="1"/>
</dbReference>
<dbReference type="InterPro" id="IPR012337">
    <property type="entry name" value="RNaseH-like_sf"/>
</dbReference>
<evidence type="ECO:0000256" key="8">
    <source>
        <dbReference type="ARBA" id="ARBA00022990"/>
    </source>
</evidence>
<dbReference type="InterPro" id="IPR051181">
    <property type="entry name" value="CAF1_poly(A)_ribonucleases"/>
</dbReference>
<keyword evidence="8" id="KW-0007">Acetylation</keyword>
<dbReference type="GO" id="GO:0004535">
    <property type="term" value="F:poly(A)-specific ribonuclease activity"/>
    <property type="evidence" value="ECO:0007669"/>
    <property type="project" value="Ensembl"/>
</dbReference>